<dbReference type="FunFam" id="1.50.10.10:FF:000037">
    <property type="entry name" value="alpha-1,2-Mannosidase"/>
    <property type="match status" value="1"/>
</dbReference>
<dbReference type="InterPro" id="IPR036026">
    <property type="entry name" value="Seven-hairpin_glycosidases"/>
</dbReference>
<feature type="active site" evidence="6">
    <location>
        <position position="327"/>
    </location>
</feature>
<dbReference type="eggNOG" id="KOG2431">
    <property type="taxonomic scope" value="Eukaryota"/>
</dbReference>
<evidence type="ECO:0000256" key="4">
    <source>
        <dbReference type="ARBA" id="ARBA00022801"/>
    </source>
</evidence>
<comment type="cofactor">
    <cofactor evidence="1 7">
        <name>Ca(2+)</name>
        <dbReference type="ChEBI" id="CHEBI:29108"/>
    </cofactor>
</comment>
<keyword evidence="10" id="KW-0472">Membrane</keyword>
<evidence type="ECO:0000256" key="7">
    <source>
        <dbReference type="PIRSR" id="PIRSR601382-2"/>
    </source>
</evidence>
<dbReference type="SUPFAM" id="SSF48225">
    <property type="entry name" value="Seven-hairpin glycosidases"/>
    <property type="match status" value="1"/>
</dbReference>
<organism evidence="11 12">
    <name type="scientific">Pestalotiopsis fici (strain W106-1 / CGMCC3.15140)</name>
    <dbReference type="NCBI Taxonomy" id="1229662"/>
    <lineage>
        <taxon>Eukaryota</taxon>
        <taxon>Fungi</taxon>
        <taxon>Dikarya</taxon>
        <taxon>Ascomycota</taxon>
        <taxon>Pezizomycotina</taxon>
        <taxon>Sordariomycetes</taxon>
        <taxon>Xylariomycetidae</taxon>
        <taxon>Amphisphaeriales</taxon>
        <taxon>Sporocadaceae</taxon>
        <taxon>Pestalotiopsis</taxon>
    </lineage>
</organism>
<dbReference type="InParanoid" id="W3X5C8"/>
<sequence>MLVENVGWLLQNNHPTLGQMFRRPTPLLSTLGALLIFYILIIFIPKQPDTVFGFSYVKSSYDWSSLVQTYPVDEITPLPTGSPRKLPSVQHDFSSDEAPSEERLAVLADRRAAVKDAFIKSWDSYKASAWMYDELRPVSGGGINTLGGWAATLVDGLDTMWIMDLKDDFYQAVEAACTIDWETADTSINMFETTIRHLGGLLSAYDLSKETALLKKAIELGDLLYAGFDTSNRMPPFWLNFDEAKDGELEPGTHDPSASVTSSGLEFTRLAQLTGDNKYYDAIDRVARFLESTQNDTKLPGMWPTFLNMRTQDVTIESDFTLGALADSLYEYLLKTFIILGGLEPMYEQMYRTAMDTVTEYLLFRPMLPDQDDILFTGDVSVNSNADKPRLTAEPQHLGCFVGGMYGLGGKIFDIPEHVTYGEKIAKGCAWMYDAMPTGIMPEVYNLIACSSLEPCDWDEETWAVKSDSTNTLKKGIVDAVDPRYLLRPEAIESIFLMYRITGDAEYQEIAWRMFQSIKNATETSLAFATISDVTVTGKTDKTNSMESFWLAETLKYFWLIFSSPDVINLDEYVLNTEAHPLRRPT</sequence>
<protein>
    <recommendedName>
        <fullName evidence="9">alpha-1,2-Mannosidase</fullName>
        <ecNumber evidence="9">3.2.1.-</ecNumber>
    </recommendedName>
</protein>
<evidence type="ECO:0000256" key="9">
    <source>
        <dbReference type="RuleBase" id="RU361193"/>
    </source>
</evidence>
<dbReference type="Pfam" id="PF01532">
    <property type="entry name" value="Glyco_hydro_47"/>
    <property type="match status" value="1"/>
</dbReference>
<feature type="binding site" evidence="7">
    <location>
        <position position="577"/>
    </location>
    <ligand>
        <name>Ca(2+)</name>
        <dbReference type="ChEBI" id="CHEBI:29108"/>
    </ligand>
</feature>
<evidence type="ECO:0000256" key="1">
    <source>
        <dbReference type="ARBA" id="ARBA00001913"/>
    </source>
</evidence>
<feature type="active site" description="Proton donor" evidence="6">
    <location>
        <position position="192"/>
    </location>
</feature>
<dbReference type="Gene3D" id="1.50.10.10">
    <property type="match status" value="1"/>
</dbReference>
<name>W3X5C8_PESFW</name>
<dbReference type="RefSeq" id="XP_007833019.1">
    <property type="nucleotide sequence ID" value="XM_007834828.1"/>
</dbReference>
<dbReference type="Proteomes" id="UP000030651">
    <property type="component" value="Unassembled WGS sequence"/>
</dbReference>
<dbReference type="KEGG" id="pfy:PFICI_06247"/>
<dbReference type="InterPro" id="IPR050749">
    <property type="entry name" value="Glycosyl_Hydrolase_47"/>
</dbReference>
<dbReference type="GO" id="GO:0005975">
    <property type="term" value="P:carbohydrate metabolic process"/>
    <property type="evidence" value="ECO:0007669"/>
    <property type="project" value="InterPro"/>
</dbReference>
<dbReference type="OMA" id="FEWADWE"/>
<evidence type="ECO:0000256" key="5">
    <source>
        <dbReference type="ARBA" id="ARBA00023157"/>
    </source>
</evidence>
<dbReference type="HOGENOM" id="CLU_003818_0_0_1"/>
<dbReference type="UniPathway" id="UPA00378"/>
<dbReference type="GO" id="GO:0036503">
    <property type="term" value="P:ERAD pathway"/>
    <property type="evidence" value="ECO:0007669"/>
    <property type="project" value="UniProtKB-ARBA"/>
</dbReference>
<dbReference type="GO" id="GO:0005783">
    <property type="term" value="C:endoplasmic reticulum"/>
    <property type="evidence" value="ECO:0007669"/>
    <property type="project" value="TreeGrafter"/>
</dbReference>
<proteinExistence type="inferred from homology"/>
<evidence type="ECO:0000256" key="8">
    <source>
        <dbReference type="PIRSR" id="PIRSR601382-3"/>
    </source>
</evidence>
<feature type="active site" description="Proton donor" evidence="6">
    <location>
        <position position="443"/>
    </location>
</feature>
<dbReference type="GO" id="GO:0016020">
    <property type="term" value="C:membrane"/>
    <property type="evidence" value="ECO:0007669"/>
    <property type="project" value="InterPro"/>
</dbReference>
<accession>W3X5C8</accession>
<keyword evidence="5 8" id="KW-1015">Disulfide bond</keyword>
<evidence type="ECO:0000256" key="10">
    <source>
        <dbReference type="SAM" id="Phobius"/>
    </source>
</evidence>
<dbReference type="OrthoDB" id="8118055at2759"/>
<keyword evidence="10" id="KW-0812">Transmembrane</keyword>
<evidence type="ECO:0000256" key="3">
    <source>
        <dbReference type="ARBA" id="ARBA00007658"/>
    </source>
</evidence>
<feature type="disulfide bond" evidence="8">
    <location>
        <begin position="400"/>
        <end position="429"/>
    </location>
</feature>
<dbReference type="EC" id="3.2.1.-" evidence="9"/>
<comment type="similarity">
    <text evidence="3 9">Belongs to the glycosyl hydrolase 47 family.</text>
</comment>
<dbReference type="EMBL" id="KI912112">
    <property type="protein sequence ID" value="ETS81245.1"/>
    <property type="molecule type" value="Genomic_DNA"/>
</dbReference>
<dbReference type="PRINTS" id="PR00747">
    <property type="entry name" value="GLYHDRLASE47"/>
</dbReference>
<keyword evidence="4 9" id="KW-0378">Hydrolase</keyword>
<dbReference type="GO" id="GO:0005509">
    <property type="term" value="F:calcium ion binding"/>
    <property type="evidence" value="ECO:0007669"/>
    <property type="project" value="InterPro"/>
</dbReference>
<keyword evidence="12" id="KW-1185">Reference proteome</keyword>
<keyword evidence="9" id="KW-0326">Glycosidase</keyword>
<evidence type="ECO:0000313" key="12">
    <source>
        <dbReference type="Proteomes" id="UP000030651"/>
    </source>
</evidence>
<feature type="transmembrane region" description="Helical" evidence="10">
    <location>
        <begin position="27"/>
        <end position="45"/>
    </location>
</feature>
<evidence type="ECO:0000256" key="2">
    <source>
        <dbReference type="ARBA" id="ARBA00004922"/>
    </source>
</evidence>
<keyword evidence="10" id="KW-1133">Transmembrane helix</keyword>
<dbReference type="GeneID" id="19271260"/>
<dbReference type="InterPro" id="IPR012341">
    <property type="entry name" value="6hp_glycosidase-like_sf"/>
</dbReference>
<dbReference type="GO" id="GO:0004571">
    <property type="term" value="F:mannosyl-oligosaccharide 1,2-alpha-mannosidase activity"/>
    <property type="evidence" value="ECO:0007669"/>
    <property type="project" value="InterPro"/>
</dbReference>
<keyword evidence="7" id="KW-0106">Calcium</keyword>
<dbReference type="InterPro" id="IPR001382">
    <property type="entry name" value="Glyco_hydro_47"/>
</dbReference>
<gene>
    <name evidence="11" type="ORF">PFICI_06247</name>
</gene>
<comment type="pathway">
    <text evidence="2">Protein modification; protein glycosylation.</text>
</comment>
<dbReference type="PANTHER" id="PTHR11742:SF89">
    <property type="entry name" value="ALPHA-1,2-MANNOSIDASE"/>
    <property type="match status" value="1"/>
</dbReference>
<evidence type="ECO:0000256" key="6">
    <source>
        <dbReference type="PIRSR" id="PIRSR601382-1"/>
    </source>
</evidence>
<keyword evidence="7" id="KW-0479">Metal-binding</keyword>
<feature type="active site" evidence="6">
    <location>
        <position position="490"/>
    </location>
</feature>
<evidence type="ECO:0000313" key="11">
    <source>
        <dbReference type="EMBL" id="ETS81245.1"/>
    </source>
</evidence>
<dbReference type="STRING" id="1229662.W3X5C8"/>
<reference evidence="12" key="1">
    <citation type="journal article" date="2015" name="BMC Genomics">
        <title>Genomic and transcriptomic analysis of the endophytic fungus Pestalotiopsis fici reveals its lifestyle and high potential for synthesis of natural products.</title>
        <authorList>
            <person name="Wang X."/>
            <person name="Zhang X."/>
            <person name="Liu L."/>
            <person name="Xiang M."/>
            <person name="Wang W."/>
            <person name="Sun X."/>
            <person name="Che Y."/>
            <person name="Guo L."/>
            <person name="Liu G."/>
            <person name="Guo L."/>
            <person name="Wang C."/>
            <person name="Yin W.B."/>
            <person name="Stadler M."/>
            <person name="Zhang X."/>
            <person name="Liu X."/>
        </authorList>
    </citation>
    <scope>NUCLEOTIDE SEQUENCE [LARGE SCALE GENOMIC DNA]</scope>
    <source>
        <strain evidence="12">W106-1 / CGMCC3.15140</strain>
    </source>
</reference>
<dbReference type="PANTHER" id="PTHR11742">
    <property type="entry name" value="MANNOSYL-OLIGOSACCHARIDE ALPHA-1,2-MANNOSIDASE-RELATED"/>
    <property type="match status" value="1"/>
</dbReference>
<dbReference type="AlphaFoldDB" id="W3X5C8"/>